<dbReference type="AlphaFoldDB" id="A0A9Q1IA02"/>
<protein>
    <submittedName>
        <fullName evidence="2">Uncharacterized protein</fullName>
    </submittedName>
</protein>
<dbReference type="GO" id="GO:0005576">
    <property type="term" value="C:extracellular region"/>
    <property type="evidence" value="ECO:0007669"/>
    <property type="project" value="GOC"/>
</dbReference>
<dbReference type="GO" id="GO:0001947">
    <property type="term" value="P:heart looping"/>
    <property type="evidence" value="ECO:0007669"/>
    <property type="project" value="TreeGrafter"/>
</dbReference>
<reference evidence="2" key="1">
    <citation type="journal article" date="2023" name="Science">
        <title>Genome structures resolve the early diversification of teleost fishes.</title>
        <authorList>
            <person name="Parey E."/>
            <person name="Louis A."/>
            <person name="Montfort J."/>
            <person name="Bouchez O."/>
            <person name="Roques C."/>
            <person name="Iampietro C."/>
            <person name="Lluch J."/>
            <person name="Castinel A."/>
            <person name="Donnadieu C."/>
            <person name="Desvignes T."/>
            <person name="Floi Bucao C."/>
            <person name="Jouanno E."/>
            <person name="Wen M."/>
            <person name="Mejri S."/>
            <person name="Dirks R."/>
            <person name="Jansen H."/>
            <person name="Henkel C."/>
            <person name="Chen W.J."/>
            <person name="Zahm M."/>
            <person name="Cabau C."/>
            <person name="Klopp C."/>
            <person name="Thompson A.W."/>
            <person name="Robinson-Rechavi M."/>
            <person name="Braasch I."/>
            <person name="Lecointre G."/>
            <person name="Bobe J."/>
            <person name="Postlethwait J.H."/>
            <person name="Berthelot C."/>
            <person name="Roest Crollius H."/>
            <person name="Guiguen Y."/>
        </authorList>
    </citation>
    <scope>NUCLEOTIDE SEQUENCE</scope>
    <source>
        <strain evidence="2">WJC10195</strain>
    </source>
</reference>
<proteinExistence type="predicted"/>
<dbReference type="GO" id="GO:0005737">
    <property type="term" value="C:cytoplasm"/>
    <property type="evidence" value="ECO:0007669"/>
    <property type="project" value="TreeGrafter"/>
</dbReference>
<sequence>MGRQQDLLAHSEAEISKQDIVIERKQFAIGNYNKKIEEMCTKHEDMGGLEIRVHKLRKELEEEESLIQSQQQTWLRQQEELVRMNQDRQAQSAALLTLQGKLTILQQKKVHTEGEIQQECREQAENSQQSEALEDGNSLMESDFISRLKNAERNAIDLQMNLERIQEEKDMLLNSLLEAERQVLLWEKKTQLVKETQLAVREEIGQGDIRFLKSEIHRMQVCVCAHATPA</sequence>
<dbReference type="OrthoDB" id="188741at2759"/>
<dbReference type="GO" id="GO:0035082">
    <property type="term" value="P:axoneme assembly"/>
    <property type="evidence" value="ECO:0007669"/>
    <property type="project" value="InterPro"/>
</dbReference>
<dbReference type="Proteomes" id="UP001152622">
    <property type="component" value="Unassembled WGS sequence"/>
</dbReference>
<keyword evidence="3" id="KW-1185">Reference proteome</keyword>
<evidence type="ECO:0000313" key="2">
    <source>
        <dbReference type="EMBL" id="KAJ8332101.1"/>
    </source>
</evidence>
<evidence type="ECO:0000256" key="1">
    <source>
        <dbReference type="SAM" id="Coils"/>
    </source>
</evidence>
<keyword evidence="1" id="KW-0175">Coiled coil</keyword>
<feature type="coiled-coil region" evidence="1">
    <location>
        <begin position="148"/>
        <end position="182"/>
    </location>
</feature>
<evidence type="ECO:0000313" key="3">
    <source>
        <dbReference type="Proteomes" id="UP001152622"/>
    </source>
</evidence>
<dbReference type="EMBL" id="JAINUF010000044">
    <property type="protein sequence ID" value="KAJ8332101.1"/>
    <property type="molecule type" value="Genomic_DNA"/>
</dbReference>
<dbReference type="GO" id="GO:0005929">
    <property type="term" value="C:cilium"/>
    <property type="evidence" value="ECO:0007669"/>
    <property type="project" value="TreeGrafter"/>
</dbReference>
<dbReference type="InterPro" id="IPR037386">
    <property type="entry name" value="CCDC40"/>
</dbReference>
<accession>A0A9Q1IA02</accession>
<name>A0A9Q1IA02_SYNKA</name>
<dbReference type="PANTHER" id="PTHR16275:SF8">
    <property type="entry name" value="COILED-COIL DOMAIN-CONTAINING PROTEIN 40"/>
    <property type="match status" value="1"/>
</dbReference>
<dbReference type="GO" id="GO:0060287">
    <property type="term" value="P:epithelial cilium movement involved in determination of left/right asymmetry"/>
    <property type="evidence" value="ECO:0007669"/>
    <property type="project" value="TreeGrafter"/>
</dbReference>
<gene>
    <name evidence="2" type="ORF">SKAU_G00429110</name>
</gene>
<comment type="caution">
    <text evidence="2">The sequence shown here is derived from an EMBL/GenBank/DDBJ whole genome shotgun (WGS) entry which is preliminary data.</text>
</comment>
<organism evidence="2 3">
    <name type="scientific">Synaphobranchus kaupii</name>
    <name type="common">Kaup's arrowtooth eel</name>
    <dbReference type="NCBI Taxonomy" id="118154"/>
    <lineage>
        <taxon>Eukaryota</taxon>
        <taxon>Metazoa</taxon>
        <taxon>Chordata</taxon>
        <taxon>Craniata</taxon>
        <taxon>Vertebrata</taxon>
        <taxon>Euteleostomi</taxon>
        <taxon>Actinopterygii</taxon>
        <taxon>Neopterygii</taxon>
        <taxon>Teleostei</taxon>
        <taxon>Anguilliformes</taxon>
        <taxon>Synaphobranchidae</taxon>
        <taxon>Synaphobranchus</taxon>
    </lineage>
</organism>
<dbReference type="PANTHER" id="PTHR16275">
    <property type="entry name" value="COILED-COIL DOMAIN-CONTAINING PROTEIN 40"/>
    <property type="match status" value="1"/>
</dbReference>
<feature type="coiled-coil region" evidence="1">
    <location>
        <begin position="46"/>
        <end position="73"/>
    </location>
</feature>